<evidence type="ECO:0008006" key="5">
    <source>
        <dbReference type="Google" id="ProtNLM"/>
    </source>
</evidence>
<feature type="region of interest" description="Disordered" evidence="1">
    <location>
        <begin position="1"/>
        <end position="38"/>
    </location>
</feature>
<comment type="caution">
    <text evidence="3">The sequence shown here is derived from an EMBL/GenBank/DDBJ whole genome shotgun (WGS) entry which is preliminary data.</text>
</comment>
<evidence type="ECO:0000313" key="4">
    <source>
        <dbReference type="Proteomes" id="UP001260872"/>
    </source>
</evidence>
<gene>
    <name evidence="3" type="ORF">RH857_05430</name>
</gene>
<proteinExistence type="predicted"/>
<feature type="compositionally biased region" description="Low complexity" evidence="1">
    <location>
        <begin position="215"/>
        <end position="229"/>
    </location>
</feature>
<feature type="transmembrane region" description="Helical" evidence="2">
    <location>
        <begin position="46"/>
        <end position="71"/>
    </location>
</feature>
<feature type="region of interest" description="Disordered" evidence="1">
    <location>
        <begin position="215"/>
        <end position="260"/>
    </location>
</feature>
<sequence length="260" mass="28921">MNDPHPDDTDPKKSDAESGPAEESSQVEEAHTRRQRRAARGDTSGGLLLLPFIAAGGIVIILTFGLVWWLVLREPPVEETPWEWNANPGMDGIHARDVPPEDWEEGWCLVGYEGEETEADVIDCDQRWDAQVMLRRDMEQDSWPGDEIVIETAHRWCHDELELNPEATAALTQYLRMELRHPVQQTWNREDDRLISCFLTAADGGQLTGDFTLDTAATDTGGTEGGSSDVDADSPDQGADVDVVEEPRQTEPEGEDPSED</sequence>
<reference evidence="4" key="1">
    <citation type="submission" date="2023-07" db="EMBL/GenBank/DDBJ databases">
        <title>Description of three actinobacteria isolated from air of manufacturing shop in a pharmaceutical factory.</title>
        <authorList>
            <person name="Zhang D.-F."/>
        </authorList>
    </citation>
    <scope>NUCLEOTIDE SEQUENCE [LARGE SCALE GENOMIC DNA]</scope>
    <source>
        <strain evidence="4">CCTCC AB 207010</strain>
    </source>
</reference>
<dbReference type="EMBL" id="JAVKGT010000010">
    <property type="protein sequence ID" value="MDR5711573.1"/>
    <property type="molecule type" value="Genomic_DNA"/>
</dbReference>
<evidence type="ECO:0000256" key="1">
    <source>
        <dbReference type="SAM" id="MobiDB-lite"/>
    </source>
</evidence>
<name>A0ABU1FTR8_9MICC</name>
<keyword evidence="2" id="KW-1133">Transmembrane helix</keyword>
<organism evidence="3 4">
    <name type="scientific">Nesterenkonia flava</name>
    <dbReference type="NCBI Taxonomy" id="469799"/>
    <lineage>
        <taxon>Bacteria</taxon>
        <taxon>Bacillati</taxon>
        <taxon>Actinomycetota</taxon>
        <taxon>Actinomycetes</taxon>
        <taxon>Micrococcales</taxon>
        <taxon>Micrococcaceae</taxon>
        <taxon>Nesterenkonia</taxon>
    </lineage>
</organism>
<protein>
    <recommendedName>
        <fullName evidence="5">Septum formation-related domain-containing protein</fullName>
    </recommendedName>
</protein>
<keyword evidence="2" id="KW-0812">Transmembrane</keyword>
<evidence type="ECO:0000256" key="2">
    <source>
        <dbReference type="SAM" id="Phobius"/>
    </source>
</evidence>
<evidence type="ECO:0000313" key="3">
    <source>
        <dbReference type="EMBL" id="MDR5711573.1"/>
    </source>
</evidence>
<dbReference type="RefSeq" id="WP_310536956.1">
    <property type="nucleotide sequence ID" value="NZ_BAAAOC010000020.1"/>
</dbReference>
<keyword evidence="2" id="KW-0472">Membrane</keyword>
<dbReference type="Proteomes" id="UP001260872">
    <property type="component" value="Unassembled WGS sequence"/>
</dbReference>
<keyword evidence="4" id="KW-1185">Reference proteome</keyword>
<accession>A0ABU1FTR8</accession>
<feature type="compositionally biased region" description="Basic and acidic residues" evidence="1">
    <location>
        <begin position="1"/>
        <end position="16"/>
    </location>
</feature>